<protein>
    <recommendedName>
        <fullName evidence="6 19">UDP-N-acetylenolpyruvoylglucosamine reductase</fullName>
        <ecNumber evidence="5 19">1.3.1.98</ecNumber>
    </recommendedName>
    <alternativeName>
        <fullName evidence="17 19">UDP-N-acetylmuramate dehydrogenase</fullName>
    </alternativeName>
</protein>
<dbReference type="Pfam" id="PF02873">
    <property type="entry name" value="MurB_C"/>
    <property type="match status" value="1"/>
</dbReference>
<keyword evidence="11 19" id="KW-0521">NADP</keyword>
<evidence type="ECO:0000256" key="10">
    <source>
        <dbReference type="ARBA" id="ARBA00022827"/>
    </source>
</evidence>
<dbReference type="eggNOG" id="COG0812">
    <property type="taxonomic scope" value="Bacteria"/>
</dbReference>
<evidence type="ECO:0000256" key="12">
    <source>
        <dbReference type="ARBA" id="ARBA00022960"/>
    </source>
</evidence>
<keyword evidence="12 19" id="KW-0133">Cell shape</keyword>
<sequence length="317" mass="35249">MKPVLESYASIDIPASLGSHQRAVAVQDYTTFRIGGRADILAQPQDETTLIAWVEWARSQDIPFFILGGGSNLLVSDRGIRGLVIMTSGLHTCRRLPDHESRPVVEIDAGTEVSQACRWCCQQGLAGLDFLYAMPGSIGGALWMNARCYGSEIAAVLQQVRYYVPGQGIRIYHHDPADWDYKLSPFQRPDRIILSARFVMQPEDPAAIQERMQEHEQDRIAKGHFRFPSAGSTFKNNYDYGKPTGKIIDELGLRGHEQGGARIAPYHGNIFINTGSATAADVRQLISEVQQIARQRVGVELEPEVLFVGDWPDTSPR</sequence>
<dbReference type="NCBIfam" id="NF010480">
    <property type="entry name" value="PRK13905.1"/>
    <property type="match status" value="1"/>
</dbReference>
<dbReference type="RefSeq" id="WP_014456503.1">
    <property type="nucleotide sequence ID" value="NC_017098.1"/>
</dbReference>
<evidence type="ECO:0000256" key="9">
    <source>
        <dbReference type="ARBA" id="ARBA00022630"/>
    </source>
</evidence>
<organism evidence="21 22">
    <name type="scientific">Spirochaeta africana (strain ATCC 700263 / DSM 8902 / Z-7692)</name>
    <dbReference type="NCBI Taxonomy" id="889378"/>
    <lineage>
        <taxon>Bacteria</taxon>
        <taxon>Pseudomonadati</taxon>
        <taxon>Spirochaetota</taxon>
        <taxon>Spirochaetia</taxon>
        <taxon>Spirochaetales</taxon>
        <taxon>Spirochaetaceae</taxon>
        <taxon>Spirochaeta</taxon>
    </lineage>
</organism>
<evidence type="ECO:0000313" key="22">
    <source>
        <dbReference type="Proteomes" id="UP000007383"/>
    </source>
</evidence>
<dbReference type="InterPro" id="IPR016167">
    <property type="entry name" value="FAD-bd_PCMH_sub1"/>
</dbReference>
<dbReference type="EC" id="1.3.1.98" evidence="5 19"/>
<dbReference type="Gene3D" id="3.30.465.10">
    <property type="match status" value="1"/>
</dbReference>
<dbReference type="GO" id="GO:0005829">
    <property type="term" value="C:cytosol"/>
    <property type="evidence" value="ECO:0007669"/>
    <property type="project" value="TreeGrafter"/>
</dbReference>
<feature type="active site" evidence="19">
    <location>
        <position position="304"/>
    </location>
</feature>
<evidence type="ECO:0000256" key="11">
    <source>
        <dbReference type="ARBA" id="ARBA00022857"/>
    </source>
</evidence>
<evidence type="ECO:0000256" key="14">
    <source>
        <dbReference type="ARBA" id="ARBA00023002"/>
    </source>
</evidence>
<dbReference type="GO" id="GO:0008762">
    <property type="term" value="F:UDP-N-acetylmuramate dehydrogenase activity"/>
    <property type="evidence" value="ECO:0007669"/>
    <property type="project" value="UniProtKB-UniRule"/>
</dbReference>
<keyword evidence="10 19" id="KW-0274">FAD</keyword>
<dbReference type="STRING" id="889378.Spiaf_2490"/>
<evidence type="ECO:0000256" key="6">
    <source>
        <dbReference type="ARBA" id="ARBA00015188"/>
    </source>
</evidence>
<dbReference type="NCBIfam" id="TIGR00179">
    <property type="entry name" value="murB"/>
    <property type="match status" value="1"/>
</dbReference>
<keyword evidence="7 19" id="KW-0963">Cytoplasm</keyword>
<dbReference type="GO" id="GO:0009252">
    <property type="term" value="P:peptidoglycan biosynthetic process"/>
    <property type="evidence" value="ECO:0007669"/>
    <property type="project" value="UniProtKB-UniRule"/>
</dbReference>
<keyword evidence="8 19" id="KW-0132">Cell division</keyword>
<evidence type="ECO:0000259" key="20">
    <source>
        <dbReference type="PROSITE" id="PS51387"/>
    </source>
</evidence>
<comment type="subcellular location">
    <subcellularLocation>
        <location evidence="3 19">Cytoplasm</location>
    </subcellularLocation>
</comment>
<name>H9ULX8_SPIAZ</name>
<dbReference type="GO" id="GO:0071949">
    <property type="term" value="F:FAD binding"/>
    <property type="evidence" value="ECO:0007669"/>
    <property type="project" value="InterPro"/>
</dbReference>
<keyword evidence="14 19" id="KW-0560">Oxidoreductase</keyword>
<evidence type="ECO:0000256" key="5">
    <source>
        <dbReference type="ARBA" id="ARBA00012518"/>
    </source>
</evidence>
<keyword evidence="15 19" id="KW-0131">Cell cycle</keyword>
<dbReference type="AlphaFoldDB" id="H9ULX8"/>
<evidence type="ECO:0000256" key="17">
    <source>
        <dbReference type="ARBA" id="ARBA00031026"/>
    </source>
</evidence>
<dbReference type="HOGENOM" id="CLU_035304_1_1_12"/>
<dbReference type="Gene3D" id="3.30.43.10">
    <property type="entry name" value="Uridine Diphospho-n-acetylenolpyruvylglucosamine Reductase, domain 2"/>
    <property type="match status" value="1"/>
</dbReference>
<evidence type="ECO:0000256" key="18">
    <source>
        <dbReference type="ARBA" id="ARBA00048914"/>
    </source>
</evidence>
<dbReference type="PANTHER" id="PTHR21071">
    <property type="entry name" value="UDP-N-ACETYLENOLPYRUVOYLGLUCOSAMINE REDUCTASE"/>
    <property type="match status" value="1"/>
</dbReference>
<dbReference type="Proteomes" id="UP000007383">
    <property type="component" value="Chromosome"/>
</dbReference>
<dbReference type="HAMAP" id="MF_00037">
    <property type="entry name" value="MurB"/>
    <property type="match status" value="1"/>
</dbReference>
<keyword evidence="9 19" id="KW-0285">Flavoprotein</keyword>
<evidence type="ECO:0000256" key="2">
    <source>
        <dbReference type="ARBA" id="ARBA00003921"/>
    </source>
</evidence>
<dbReference type="PATRIC" id="fig|889378.3.peg.2467"/>
<evidence type="ECO:0000256" key="3">
    <source>
        <dbReference type="ARBA" id="ARBA00004496"/>
    </source>
</evidence>
<dbReference type="PANTHER" id="PTHR21071:SF4">
    <property type="entry name" value="UDP-N-ACETYLENOLPYRUVOYLGLUCOSAMINE REDUCTASE"/>
    <property type="match status" value="1"/>
</dbReference>
<dbReference type="SUPFAM" id="SSF56194">
    <property type="entry name" value="Uridine diphospho-N-Acetylenolpyruvylglucosamine reductase, MurB, C-terminal domain"/>
    <property type="match status" value="1"/>
</dbReference>
<dbReference type="UniPathway" id="UPA00219"/>
<dbReference type="KEGG" id="sfc:Spiaf_2490"/>
<comment type="function">
    <text evidence="2 19">Cell wall formation.</text>
</comment>
<evidence type="ECO:0000256" key="13">
    <source>
        <dbReference type="ARBA" id="ARBA00022984"/>
    </source>
</evidence>
<evidence type="ECO:0000256" key="19">
    <source>
        <dbReference type="HAMAP-Rule" id="MF_00037"/>
    </source>
</evidence>
<dbReference type="InterPro" id="IPR003170">
    <property type="entry name" value="MurB"/>
</dbReference>
<evidence type="ECO:0000256" key="16">
    <source>
        <dbReference type="ARBA" id="ARBA00023316"/>
    </source>
</evidence>
<keyword evidence="13 19" id="KW-0573">Peptidoglycan synthesis</keyword>
<comment type="similarity">
    <text evidence="19">Belongs to the MurB family.</text>
</comment>
<dbReference type="InterPro" id="IPR011601">
    <property type="entry name" value="MurB_C"/>
</dbReference>
<dbReference type="OrthoDB" id="9804753at2"/>
<dbReference type="SUPFAM" id="SSF56176">
    <property type="entry name" value="FAD-binding/transporter-associated domain-like"/>
    <property type="match status" value="1"/>
</dbReference>
<proteinExistence type="inferred from homology"/>
<keyword evidence="16 19" id="KW-0961">Cell wall biogenesis/degradation</keyword>
<feature type="active site" description="Proton donor" evidence="19">
    <location>
        <position position="232"/>
    </location>
</feature>
<dbReference type="Pfam" id="PF01565">
    <property type="entry name" value="FAD_binding_4"/>
    <property type="match status" value="1"/>
</dbReference>
<dbReference type="PROSITE" id="PS51387">
    <property type="entry name" value="FAD_PCMH"/>
    <property type="match status" value="1"/>
</dbReference>
<comment type="caution">
    <text evidence="19">Lacks conserved residue(s) required for the propagation of feature annotation.</text>
</comment>
<evidence type="ECO:0000256" key="1">
    <source>
        <dbReference type="ARBA" id="ARBA00001974"/>
    </source>
</evidence>
<evidence type="ECO:0000313" key="21">
    <source>
        <dbReference type="EMBL" id="AFG38521.1"/>
    </source>
</evidence>
<evidence type="ECO:0000256" key="4">
    <source>
        <dbReference type="ARBA" id="ARBA00004752"/>
    </source>
</evidence>
<comment type="pathway">
    <text evidence="4 19">Cell wall biogenesis; peptidoglycan biosynthesis.</text>
</comment>
<dbReference type="InterPro" id="IPR036318">
    <property type="entry name" value="FAD-bd_PCMH-like_sf"/>
</dbReference>
<dbReference type="GO" id="GO:0071555">
    <property type="term" value="P:cell wall organization"/>
    <property type="evidence" value="ECO:0007669"/>
    <property type="project" value="UniProtKB-KW"/>
</dbReference>
<comment type="cofactor">
    <cofactor evidence="1 19">
        <name>FAD</name>
        <dbReference type="ChEBI" id="CHEBI:57692"/>
    </cofactor>
</comment>
<keyword evidence="22" id="KW-1185">Reference proteome</keyword>
<dbReference type="InterPro" id="IPR006094">
    <property type="entry name" value="Oxid_FAD_bind_N"/>
</dbReference>
<dbReference type="InterPro" id="IPR016169">
    <property type="entry name" value="FAD-bd_PCMH_sub2"/>
</dbReference>
<reference evidence="22" key="1">
    <citation type="journal article" date="2013" name="Stand. Genomic Sci.">
        <title>Complete genome sequence of the halophilic bacterium Spirochaeta africana type strain (Z-7692(T)) from the alkaline Lake Magadi in the East African Rift.</title>
        <authorList>
            <person name="Liolos K."/>
            <person name="Abt B."/>
            <person name="Scheuner C."/>
            <person name="Teshima H."/>
            <person name="Held B."/>
            <person name="Lapidus A."/>
            <person name="Nolan M."/>
            <person name="Lucas S."/>
            <person name="Deshpande S."/>
            <person name="Cheng J.F."/>
            <person name="Tapia R."/>
            <person name="Goodwin L.A."/>
            <person name="Pitluck S."/>
            <person name="Pagani I."/>
            <person name="Ivanova N."/>
            <person name="Mavromatis K."/>
            <person name="Mikhailova N."/>
            <person name="Huntemann M."/>
            <person name="Pati A."/>
            <person name="Chen A."/>
            <person name="Palaniappan K."/>
            <person name="Land M."/>
            <person name="Rohde M."/>
            <person name="Tindall B.J."/>
            <person name="Detter J.C."/>
            <person name="Goker M."/>
            <person name="Bristow J."/>
            <person name="Eisen J.A."/>
            <person name="Markowitz V."/>
            <person name="Hugenholtz P."/>
            <person name="Woyke T."/>
            <person name="Klenk H.P."/>
            <person name="Kyrpides N.C."/>
        </authorList>
    </citation>
    <scope>NUCLEOTIDE SEQUENCE</scope>
    <source>
        <strain evidence="22">ATCC 700263 / DSM 8902 / Z-7692</strain>
    </source>
</reference>
<comment type="catalytic activity">
    <reaction evidence="18 19">
        <text>UDP-N-acetyl-alpha-D-muramate + NADP(+) = UDP-N-acetyl-3-O-(1-carboxyvinyl)-alpha-D-glucosamine + NADPH + H(+)</text>
        <dbReference type="Rhea" id="RHEA:12248"/>
        <dbReference type="ChEBI" id="CHEBI:15378"/>
        <dbReference type="ChEBI" id="CHEBI:57783"/>
        <dbReference type="ChEBI" id="CHEBI:58349"/>
        <dbReference type="ChEBI" id="CHEBI:68483"/>
        <dbReference type="ChEBI" id="CHEBI:70757"/>
        <dbReference type="EC" id="1.3.1.98"/>
    </reaction>
</comment>
<dbReference type="InterPro" id="IPR036635">
    <property type="entry name" value="MurB_C_sf"/>
</dbReference>
<dbReference type="Gene3D" id="3.90.78.10">
    <property type="entry name" value="UDP-N-acetylenolpyruvoylglucosamine reductase, C-terminal domain"/>
    <property type="match status" value="1"/>
</dbReference>
<evidence type="ECO:0000256" key="7">
    <source>
        <dbReference type="ARBA" id="ARBA00022490"/>
    </source>
</evidence>
<dbReference type="EMBL" id="CP003282">
    <property type="protein sequence ID" value="AFG38521.1"/>
    <property type="molecule type" value="Genomic_DNA"/>
</dbReference>
<dbReference type="GO" id="GO:0051301">
    <property type="term" value="P:cell division"/>
    <property type="evidence" value="ECO:0007669"/>
    <property type="project" value="UniProtKB-KW"/>
</dbReference>
<dbReference type="GO" id="GO:0008360">
    <property type="term" value="P:regulation of cell shape"/>
    <property type="evidence" value="ECO:0007669"/>
    <property type="project" value="UniProtKB-KW"/>
</dbReference>
<dbReference type="InterPro" id="IPR016166">
    <property type="entry name" value="FAD-bd_PCMH"/>
</dbReference>
<gene>
    <name evidence="19" type="primary">murB</name>
    <name evidence="21" type="ordered locus">Spiaf_2490</name>
</gene>
<accession>H9ULX8</accession>
<evidence type="ECO:0000256" key="15">
    <source>
        <dbReference type="ARBA" id="ARBA00023306"/>
    </source>
</evidence>
<evidence type="ECO:0000256" key="8">
    <source>
        <dbReference type="ARBA" id="ARBA00022618"/>
    </source>
</evidence>
<feature type="domain" description="FAD-binding PCMH-type" evidence="20">
    <location>
        <begin position="33"/>
        <end position="203"/>
    </location>
</feature>